<dbReference type="InterPro" id="IPR036873">
    <property type="entry name" value="Rhodanese-like_dom_sf"/>
</dbReference>
<sequence length="338" mass="37934">MLEELTLERFLSHRSAFSLVIDVRSPHEYLESHLPGALNLPVLSDLEHERVGTLYKESPFEARILGASLICANIASALSWLKDSLHPSQKVLIYCARGGQRSLSLALILSSIGYQIARLIGGYKGYRAHVAASWQVPRKESFLTLVGPTGGGKSELIQSLSWSLDIEGLARHKGSSFGAIEGEQPSTKMFQNLLFERLLGLREEPLVAVEGESKRLGNLILPSPLYERYKSAPKVFIDSPLEARIDRTMQEYASISPAFFEGAMQKIARYMNKEAHKAASLAFWQGDLRRCAELLLVEYYDKVYKMEPCEYTILHTSKESTLKELERIKGEILSSVRE</sequence>
<dbReference type="Proteomes" id="UP000000422">
    <property type="component" value="Chromosome"/>
</dbReference>
<dbReference type="STRING" id="273121.WS2003"/>
<evidence type="ECO:0000259" key="2">
    <source>
        <dbReference type="PROSITE" id="PS50206"/>
    </source>
</evidence>
<protein>
    <submittedName>
        <fullName evidence="3">PUTATIVE ATP /GTP BINDING PROTEIN</fullName>
    </submittedName>
</protein>
<dbReference type="KEGG" id="wsu:WS2003"/>
<organism evidence="4">
    <name type="scientific">Wolinella succinogenes (strain ATCC 29543 / DSM 1740 / CCUG 13145 / JCM 31913 / LMG 7466 / NCTC 11488 / FDC 602W)</name>
    <name type="common">Vibrio succinogenes</name>
    <dbReference type="NCBI Taxonomy" id="273121"/>
    <lineage>
        <taxon>Bacteria</taxon>
        <taxon>Pseudomonadati</taxon>
        <taxon>Campylobacterota</taxon>
        <taxon>Epsilonproteobacteria</taxon>
        <taxon>Campylobacterales</taxon>
        <taxon>Helicobacteraceae</taxon>
        <taxon>Wolinella</taxon>
    </lineage>
</organism>
<dbReference type="HOGENOM" id="CLU_043456_0_0_7"/>
<dbReference type="PROSITE" id="PS00380">
    <property type="entry name" value="RHODANESE_1"/>
    <property type="match status" value="1"/>
</dbReference>
<dbReference type="eggNOG" id="COG2603">
    <property type="taxonomic scope" value="Bacteria"/>
</dbReference>
<evidence type="ECO:0000313" key="3">
    <source>
        <dbReference type="EMBL" id="CAE11005.1"/>
    </source>
</evidence>
<dbReference type="Pfam" id="PF00581">
    <property type="entry name" value="Rhodanese"/>
    <property type="match status" value="1"/>
</dbReference>
<reference evidence="3 4" key="1">
    <citation type="journal article" date="2003" name="Proc. Natl. Acad. Sci. U.S.A.">
        <title>Complete genome sequence and analysis of Wolinella succinogenes.</title>
        <authorList>
            <person name="Baar C."/>
            <person name="Eppinger M."/>
            <person name="Raddatz G."/>
            <person name="Simon JM."/>
            <person name="Lanz C."/>
            <person name="Klimmek O."/>
            <person name="Nandakumar R."/>
            <person name="Gross R."/>
            <person name="Rosinus A."/>
            <person name="Keller H."/>
            <person name="Jagtap P."/>
            <person name="Linke B."/>
            <person name="Meyer F."/>
            <person name="Lederer H."/>
            <person name="Schuster S.C."/>
        </authorList>
    </citation>
    <scope>NUCLEOTIDE SEQUENCE [LARGE SCALE GENOMIC DNA]</scope>
    <source>
        <strain evidence="4">ATCC 29543 / DSM 1740 / CCUG 13145 / JCM 31913 / LMG 7466 / NCTC 11488 / FDC 602W</strain>
    </source>
</reference>
<dbReference type="GO" id="GO:0043828">
    <property type="term" value="F:tRNA 2-selenouridine synthase activity"/>
    <property type="evidence" value="ECO:0007669"/>
    <property type="project" value="InterPro"/>
</dbReference>
<dbReference type="PANTHER" id="PTHR30401">
    <property type="entry name" value="TRNA 2-SELENOURIDINE SYNTHASE"/>
    <property type="match status" value="1"/>
</dbReference>
<name>Q7M7Y4_WOLSU</name>
<accession>Q7M7Y4</accession>
<dbReference type="InterPro" id="IPR001307">
    <property type="entry name" value="Thiosulphate_STrfase_CS"/>
</dbReference>
<dbReference type="SUPFAM" id="SSF52821">
    <property type="entry name" value="Rhodanese/Cell cycle control phosphatase"/>
    <property type="match status" value="1"/>
</dbReference>
<proteinExistence type="predicted"/>
<dbReference type="Gene3D" id="3.40.250.10">
    <property type="entry name" value="Rhodanese-like domain"/>
    <property type="match status" value="1"/>
</dbReference>
<dbReference type="GO" id="GO:0004792">
    <property type="term" value="F:thiosulfate-cyanide sulfurtransferase activity"/>
    <property type="evidence" value="ECO:0007669"/>
    <property type="project" value="InterPro"/>
</dbReference>
<dbReference type="InterPro" id="IPR058840">
    <property type="entry name" value="AAA_SelU"/>
</dbReference>
<dbReference type="Pfam" id="PF26341">
    <property type="entry name" value="AAA_SelU"/>
    <property type="match status" value="1"/>
</dbReference>
<dbReference type="EMBL" id="BX571662">
    <property type="protein sequence ID" value="CAE11005.1"/>
    <property type="molecule type" value="Genomic_DNA"/>
</dbReference>
<dbReference type="NCBIfam" id="TIGR03167">
    <property type="entry name" value="tRNA_sel_U_synt"/>
    <property type="match status" value="1"/>
</dbReference>
<dbReference type="CDD" id="cd01520">
    <property type="entry name" value="RHOD_YbbB"/>
    <property type="match status" value="1"/>
</dbReference>
<feature type="domain" description="Rhodanese" evidence="2">
    <location>
        <begin position="19"/>
        <end position="135"/>
    </location>
</feature>
<dbReference type="PANTHER" id="PTHR30401:SF0">
    <property type="entry name" value="TRNA 2-SELENOURIDINE SYNTHASE"/>
    <property type="match status" value="1"/>
</dbReference>
<dbReference type="InterPro" id="IPR001763">
    <property type="entry name" value="Rhodanese-like_dom"/>
</dbReference>
<dbReference type="NCBIfam" id="NF008750">
    <property type="entry name" value="PRK11784.1-2"/>
    <property type="match status" value="1"/>
</dbReference>
<evidence type="ECO:0000256" key="1">
    <source>
        <dbReference type="ARBA" id="ARBA00023266"/>
    </source>
</evidence>
<dbReference type="AlphaFoldDB" id="Q7M7Y4"/>
<dbReference type="InterPro" id="IPR017582">
    <property type="entry name" value="SelU"/>
</dbReference>
<dbReference type="SUPFAM" id="SSF52540">
    <property type="entry name" value="P-loop containing nucleoside triphosphate hydrolases"/>
    <property type="match status" value="1"/>
</dbReference>
<keyword evidence="4" id="KW-1185">Reference proteome</keyword>
<gene>
    <name evidence="3" type="ordered locus">WS2003</name>
</gene>
<keyword evidence="1" id="KW-0711">Selenium</keyword>
<dbReference type="PROSITE" id="PS50206">
    <property type="entry name" value="RHODANESE_3"/>
    <property type="match status" value="1"/>
</dbReference>
<dbReference type="InterPro" id="IPR027417">
    <property type="entry name" value="P-loop_NTPase"/>
</dbReference>
<evidence type="ECO:0000313" key="4">
    <source>
        <dbReference type="Proteomes" id="UP000000422"/>
    </source>
</evidence>
<dbReference type="RefSeq" id="WP_011139787.1">
    <property type="nucleotide sequence ID" value="NC_005090.1"/>
</dbReference>
<dbReference type="SMART" id="SM00450">
    <property type="entry name" value="RHOD"/>
    <property type="match status" value="1"/>
</dbReference>
<dbReference type="GO" id="GO:0002098">
    <property type="term" value="P:tRNA wobble uridine modification"/>
    <property type="evidence" value="ECO:0007669"/>
    <property type="project" value="InterPro"/>
</dbReference>